<dbReference type="Pfam" id="PF00046">
    <property type="entry name" value="Homeodomain"/>
    <property type="match status" value="1"/>
</dbReference>
<organism evidence="9 10">
    <name type="scientific">Tetranychus urticae</name>
    <name type="common">Two-spotted spider mite</name>
    <dbReference type="NCBI Taxonomy" id="32264"/>
    <lineage>
        <taxon>Eukaryota</taxon>
        <taxon>Metazoa</taxon>
        <taxon>Ecdysozoa</taxon>
        <taxon>Arthropoda</taxon>
        <taxon>Chelicerata</taxon>
        <taxon>Arachnida</taxon>
        <taxon>Acari</taxon>
        <taxon>Acariformes</taxon>
        <taxon>Trombidiformes</taxon>
        <taxon>Prostigmata</taxon>
        <taxon>Eleutherengona</taxon>
        <taxon>Raphignathae</taxon>
        <taxon>Tetranychoidea</taxon>
        <taxon>Tetranychidae</taxon>
        <taxon>Tetranychus</taxon>
    </lineage>
</organism>
<evidence type="ECO:0000256" key="4">
    <source>
        <dbReference type="ARBA" id="ARBA00023242"/>
    </source>
</evidence>
<accession>T1KGV0</accession>
<evidence type="ECO:0000313" key="9">
    <source>
        <dbReference type="EnsemblMetazoa" id="tetur11g02100.1"/>
    </source>
</evidence>
<dbReference type="eggNOG" id="KOG0488">
    <property type="taxonomic scope" value="Eukaryota"/>
</dbReference>
<reference evidence="10" key="1">
    <citation type="submission" date="2011-08" db="EMBL/GenBank/DDBJ databases">
        <authorList>
            <person name="Rombauts S."/>
        </authorList>
    </citation>
    <scope>NUCLEOTIDE SEQUENCE</scope>
    <source>
        <strain evidence="10">London</strain>
    </source>
</reference>
<dbReference type="InterPro" id="IPR020479">
    <property type="entry name" value="HD_metazoa"/>
</dbReference>
<dbReference type="EnsemblMetazoa" id="tetur11g02100.1">
    <property type="protein sequence ID" value="tetur11g02100.1"/>
    <property type="gene ID" value="tetur11g02100"/>
</dbReference>
<feature type="compositionally biased region" description="Basic residues" evidence="7">
    <location>
        <begin position="115"/>
        <end position="132"/>
    </location>
</feature>
<dbReference type="GO" id="GO:0003677">
    <property type="term" value="F:DNA binding"/>
    <property type="evidence" value="ECO:0007669"/>
    <property type="project" value="UniProtKB-UniRule"/>
</dbReference>
<keyword evidence="2 5" id="KW-0238">DNA-binding</keyword>
<evidence type="ECO:0000256" key="5">
    <source>
        <dbReference type="PROSITE-ProRule" id="PRU00108"/>
    </source>
</evidence>
<dbReference type="PROSITE" id="PS50071">
    <property type="entry name" value="HOMEOBOX_2"/>
    <property type="match status" value="1"/>
</dbReference>
<evidence type="ECO:0000256" key="2">
    <source>
        <dbReference type="ARBA" id="ARBA00023125"/>
    </source>
</evidence>
<keyword evidence="4 5" id="KW-0539">Nucleus</keyword>
<evidence type="ECO:0000313" key="10">
    <source>
        <dbReference type="Proteomes" id="UP000015104"/>
    </source>
</evidence>
<feature type="region of interest" description="Disordered" evidence="7">
    <location>
        <begin position="106"/>
        <end position="142"/>
    </location>
</feature>
<proteinExistence type="predicted"/>
<protein>
    <recommendedName>
        <fullName evidence="8">Homeobox domain-containing protein</fullName>
    </recommendedName>
</protein>
<sequence length="188" mass="22073">MNSSLTINNSLKFSIDRIIGDPQDKPQSPVKNHGDSNSWYHVNQASWETYQAYRNILETYSSYHHHQQQQHQYTSHQQHHDQQSISGLLEPGIIGCDFIIGNGDETSSTSSPSFQHHHHFHHSFNPVKKHRKPSTERRPRQAYSAKQLEKLENEFQIDKYLNVSKRMELAISLNLTEVQIKTWFQNRR</sequence>
<dbReference type="PANTHER" id="PTHR24333:SF9">
    <property type="entry name" value="HOMEOBOX DOMAIN-CONTAINING PROTEIN"/>
    <property type="match status" value="1"/>
</dbReference>
<keyword evidence="10" id="KW-1185">Reference proteome</keyword>
<feature type="domain" description="Homeobox" evidence="8">
    <location>
        <begin position="134"/>
        <end position="188"/>
    </location>
</feature>
<evidence type="ECO:0000256" key="1">
    <source>
        <dbReference type="ARBA" id="ARBA00004123"/>
    </source>
</evidence>
<evidence type="ECO:0000259" key="8">
    <source>
        <dbReference type="PROSITE" id="PS50071"/>
    </source>
</evidence>
<dbReference type="PANTHER" id="PTHR24333">
    <property type="entry name" value="HOMEO BOX HB9 LIKE A-RELATED"/>
    <property type="match status" value="1"/>
</dbReference>
<dbReference type="SUPFAM" id="SSF46689">
    <property type="entry name" value="Homeodomain-like"/>
    <property type="match status" value="1"/>
</dbReference>
<dbReference type="HOGENOM" id="CLU_1442802_0_0_1"/>
<comment type="subcellular location">
    <subcellularLocation>
        <location evidence="1 5 6">Nucleus</location>
    </subcellularLocation>
</comment>
<dbReference type="PRINTS" id="PR00024">
    <property type="entry name" value="HOMEOBOX"/>
</dbReference>
<reference evidence="9" key="2">
    <citation type="submission" date="2015-06" db="UniProtKB">
        <authorList>
            <consortium name="EnsemblMetazoa"/>
        </authorList>
    </citation>
    <scope>IDENTIFICATION</scope>
</reference>
<dbReference type="SMART" id="SM00389">
    <property type="entry name" value="HOX"/>
    <property type="match status" value="1"/>
</dbReference>
<dbReference type="STRING" id="32264.T1KGV0"/>
<dbReference type="AlphaFoldDB" id="T1KGV0"/>
<dbReference type="InterPro" id="IPR001356">
    <property type="entry name" value="HD"/>
</dbReference>
<dbReference type="EMBL" id="CAEY01000071">
    <property type="status" value="NOT_ANNOTATED_CDS"/>
    <property type="molecule type" value="Genomic_DNA"/>
</dbReference>
<dbReference type="GO" id="GO:0005634">
    <property type="term" value="C:nucleus"/>
    <property type="evidence" value="ECO:0007669"/>
    <property type="project" value="UniProtKB-SubCell"/>
</dbReference>
<feature type="region of interest" description="Disordered" evidence="7">
    <location>
        <begin position="63"/>
        <end position="84"/>
    </location>
</feature>
<evidence type="ECO:0000256" key="7">
    <source>
        <dbReference type="SAM" id="MobiDB-lite"/>
    </source>
</evidence>
<dbReference type="InterPro" id="IPR050848">
    <property type="entry name" value="Homeobox_TF"/>
</dbReference>
<dbReference type="CDD" id="cd00086">
    <property type="entry name" value="homeodomain"/>
    <property type="match status" value="1"/>
</dbReference>
<name>T1KGV0_TETUR</name>
<evidence type="ECO:0000256" key="6">
    <source>
        <dbReference type="RuleBase" id="RU000682"/>
    </source>
</evidence>
<dbReference type="Proteomes" id="UP000015104">
    <property type="component" value="Unassembled WGS sequence"/>
</dbReference>
<keyword evidence="3 5" id="KW-0371">Homeobox</keyword>
<evidence type="ECO:0000256" key="3">
    <source>
        <dbReference type="ARBA" id="ARBA00023155"/>
    </source>
</evidence>
<dbReference type="Gene3D" id="1.10.10.60">
    <property type="entry name" value="Homeodomain-like"/>
    <property type="match status" value="1"/>
</dbReference>
<dbReference type="InterPro" id="IPR009057">
    <property type="entry name" value="Homeodomain-like_sf"/>
</dbReference>